<reference evidence="4" key="1">
    <citation type="submission" date="2017-08" db="EMBL/GenBank/DDBJ databases">
        <authorList>
            <person name="Varghese N."/>
            <person name="Submissions S."/>
        </authorList>
    </citation>
    <scope>NUCLEOTIDE SEQUENCE [LARGE SCALE GENOMIC DNA]</scope>
    <source>
        <strain evidence="4">DSM 4725</strain>
    </source>
</reference>
<dbReference type="InterPro" id="IPR035986">
    <property type="entry name" value="PKD_dom_sf"/>
</dbReference>
<dbReference type="Gene3D" id="2.60.40.10">
    <property type="entry name" value="Immunoglobulins"/>
    <property type="match status" value="1"/>
</dbReference>
<keyword evidence="1" id="KW-0812">Transmembrane</keyword>
<dbReference type="OrthoDB" id="4373876at2"/>
<dbReference type="PROSITE" id="PS51257">
    <property type="entry name" value="PROKAR_LIPOPROTEIN"/>
    <property type="match status" value="1"/>
</dbReference>
<dbReference type="NCBIfam" id="TIGR01167">
    <property type="entry name" value="LPXTG_anchor"/>
    <property type="match status" value="1"/>
</dbReference>
<dbReference type="EMBL" id="OBQI01000005">
    <property type="protein sequence ID" value="SOC50752.1"/>
    <property type="molecule type" value="Genomic_DNA"/>
</dbReference>
<sequence>MKRTTASLLTGALAAGTFAALATLTPSIASATACGPQKVEALGAGSGFVVTTRDGDVQGLLGSAELRDQPDNLWLSAAQGNGKVTVTYPISVEGVPLASQTAQSNYGYEFQRNDALPVGSAGGGDVTYEMVLDFNGPAVAGGFTTLVFEPYYQSQAGKQNTWWSTRDLPGLPDKTGHGSPNWGTLDEISLAQPDAVIQSFGVNLNGTSASAFQASVDSVTFGCNTFVFDLANRAPSAVVAVDDAGDADYRTFVLSGRGSSDPDDGDALSYAWTVTDKATGAVVSTSAASQYEVSVPNGPGTYTAGLTVTDRDGLSSTAAADFTATPPSNTVNTDTKLPNTGASVIGLAALTGAAVVAGGAGTVITRRRRSDSAV</sequence>
<dbReference type="SUPFAM" id="SSF49299">
    <property type="entry name" value="PKD domain"/>
    <property type="match status" value="1"/>
</dbReference>
<dbReference type="InterPro" id="IPR013783">
    <property type="entry name" value="Ig-like_fold"/>
</dbReference>
<proteinExistence type="predicted"/>
<feature type="transmembrane region" description="Helical" evidence="1">
    <location>
        <begin position="344"/>
        <end position="364"/>
    </location>
</feature>
<evidence type="ECO:0000313" key="4">
    <source>
        <dbReference type="Proteomes" id="UP000219435"/>
    </source>
</evidence>
<keyword evidence="4" id="KW-1185">Reference proteome</keyword>
<gene>
    <name evidence="3" type="ORF">SAMN05660748_3511</name>
</gene>
<evidence type="ECO:0000313" key="3">
    <source>
        <dbReference type="EMBL" id="SOC50752.1"/>
    </source>
</evidence>
<feature type="signal peptide" evidence="2">
    <location>
        <begin position="1"/>
        <end position="22"/>
    </location>
</feature>
<name>A0A285V9G6_9ACTN</name>
<keyword evidence="1" id="KW-0472">Membrane</keyword>
<dbReference type="GO" id="GO:0005975">
    <property type="term" value="P:carbohydrate metabolic process"/>
    <property type="evidence" value="ECO:0007669"/>
    <property type="project" value="UniProtKB-ARBA"/>
</dbReference>
<evidence type="ECO:0000256" key="2">
    <source>
        <dbReference type="SAM" id="SignalP"/>
    </source>
</evidence>
<dbReference type="Proteomes" id="UP000219435">
    <property type="component" value="Unassembled WGS sequence"/>
</dbReference>
<dbReference type="Pfam" id="PF22352">
    <property type="entry name" value="K319L-like_PKD"/>
    <property type="match status" value="1"/>
</dbReference>
<organism evidence="3 4">
    <name type="scientific">Blastococcus aggregatus</name>
    <dbReference type="NCBI Taxonomy" id="38502"/>
    <lineage>
        <taxon>Bacteria</taxon>
        <taxon>Bacillati</taxon>
        <taxon>Actinomycetota</taxon>
        <taxon>Actinomycetes</taxon>
        <taxon>Geodermatophilales</taxon>
        <taxon>Geodermatophilaceae</taxon>
        <taxon>Blastococcus</taxon>
    </lineage>
</organism>
<protein>
    <submittedName>
        <fullName evidence="3">LPXTG-motif cell wall anchor domain-containing protein</fullName>
    </submittedName>
</protein>
<evidence type="ECO:0000256" key="1">
    <source>
        <dbReference type="SAM" id="Phobius"/>
    </source>
</evidence>
<feature type="chain" id="PRO_5039369118" evidence="2">
    <location>
        <begin position="23"/>
        <end position="374"/>
    </location>
</feature>
<accession>A0A285V9G6</accession>
<keyword evidence="2" id="KW-0732">Signal</keyword>
<keyword evidence="1" id="KW-1133">Transmembrane helix</keyword>
<dbReference type="RefSeq" id="WP_097196268.1">
    <property type="nucleotide sequence ID" value="NZ_OBQI01000005.1"/>
</dbReference>
<dbReference type="AlphaFoldDB" id="A0A285V9G6"/>